<evidence type="ECO:0000313" key="2">
    <source>
        <dbReference type="EMBL" id="KKL65343.1"/>
    </source>
</evidence>
<keyword evidence="1" id="KW-1133">Transmembrane helix</keyword>
<proteinExistence type="predicted"/>
<evidence type="ECO:0000256" key="1">
    <source>
        <dbReference type="SAM" id="Phobius"/>
    </source>
</evidence>
<organism evidence="2">
    <name type="scientific">marine sediment metagenome</name>
    <dbReference type="NCBI Taxonomy" id="412755"/>
    <lineage>
        <taxon>unclassified sequences</taxon>
        <taxon>metagenomes</taxon>
        <taxon>ecological metagenomes</taxon>
    </lineage>
</organism>
<keyword evidence="1" id="KW-0472">Membrane</keyword>
<feature type="transmembrane region" description="Helical" evidence="1">
    <location>
        <begin position="52"/>
        <end position="74"/>
    </location>
</feature>
<dbReference type="EMBL" id="LAZR01027566">
    <property type="protein sequence ID" value="KKL65343.1"/>
    <property type="molecule type" value="Genomic_DNA"/>
</dbReference>
<keyword evidence="1" id="KW-0812">Transmembrane</keyword>
<sequence length="83" mass="9438">MTLELAISHIPLVVLSALAFWKPNAPLFMIIGAIAFFTGLKWFDVYTTDTGLTISLMEISYGFIAWGFAFRCIFIRERRDEDG</sequence>
<name>A0A0F9DU30_9ZZZZ</name>
<comment type="caution">
    <text evidence="2">The sequence shown here is derived from an EMBL/GenBank/DDBJ whole genome shotgun (WGS) entry which is preliminary data.</text>
</comment>
<protein>
    <submittedName>
        <fullName evidence="2">Uncharacterized protein</fullName>
    </submittedName>
</protein>
<accession>A0A0F9DU30</accession>
<dbReference type="AlphaFoldDB" id="A0A0F9DU30"/>
<feature type="transmembrane region" description="Helical" evidence="1">
    <location>
        <begin position="12"/>
        <end position="40"/>
    </location>
</feature>
<gene>
    <name evidence="2" type="ORF">LCGC14_2155930</name>
</gene>
<reference evidence="2" key="1">
    <citation type="journal article" date="2015" name="Nature">
        <title>Complex archaea that bridge the gap between prokaryotes and eukaryotes.</title>
        <authorList>
            <person name="Spang A."/>
            <person name="Saw J.H."/>
            <person name="Jorgensen S.L."/>
            <person name="Zaremba-Niedzwiedzka K."/>
            <person name="Martijn J."/>
            <person name="Lind A.E."/>
            <person name="van Eijk R."/>
            <person name="Schleper C."/>
            <person name="Guy L."/>
            <person name="Ettema T.J."/>
        </authorList>
    </citation>
    <scope>NUCLEOTIDE SEQUENCE</scope>
</reference>